<proteinExistence type="predicted"/>
<evidence type="ECO:0000313" key="3">
    <source>
        <dbReference type="Proteomes" id="UP000295560"/>
    </source>
</evidence>
<feature type="transmembrane region" description="Helical" evidence="1">
    <location>
        <begin position="118"/>
        <end position="138"/>
    </location>
</feature>
<sequence length="199" mass="20645">MPVVRNAWKIIAVALPGLVLAVAGYHHPGGLDVSTAHMWWTAHVPLIPVFPLLGVVLWALVRDERGPAKVLVVVGAYVYGCFYTALDCLAGIAAGLVLETEGRGQQSIIELIGLGDRLSYVGTGAYLVATLAVAGLLLRRAGLVALPGALLLVGAAIPFQTSHIFWPTGVAAMVASAAGAALLEWSRTRSAPRVPAAVA</sequence>
<dbReference type="EMBL" id="SMFZ01000002">
    <property type="protein sequence ID" value="TCK20217.1"/>
    <property type="molecule type" value="Genomic_DNA"/>
</dbReference>
<keyword evidence="1" id="KW-0472">Membrane</keyword>
<feature type="transmembrane region" description="Helical" evidence="1">
    <location>
        <begin position="165"/>
        <end position="183"/>
    </location>
</feature>
<dbReference type="Proteomes" id="UP000295560">
    <property type="component" value="Unassembled WGS sequence"/>
</dbReference>
<reference evidence="2 3" key="1">
    <citation type="submission" date="2019-03" db="EMBL/GenBank/DDBJ databases">
        <title>Sequencing the genomes of 1000 actinobacteria strains.</title>
        <authorList>
            <person name="Klenk H.-P."/>
        </authorList>
    </citation>
    <scope>NUCLEOTIDE SEQUENCE [LARGE SCALE GENOMIC DNA]</scope>
    <source>
        <strain evidence="2 3">DSM 44969</strain>
    </source>
</reference>
<feature type="transmembrane region" description="Helical" evidence="1">
    <location>
        <begin position="70"/>
        <end position="98"/>
    </location>
</feature>
<feature type="transmembrane region" description="Helical" evidence="1">
    <location>
        <begin position="38"/>
        <end position="61"/>
    </location>
</feature>
<dbReference type="AlphaFoldDB" id="A0A4R1HDU0"/>
<protein>
    <submittedName>
        <fullName evidence="2">Uncharacterized protein</fullName>
    </submittedName>
</protein>
<comment type="caution">
    <text evidence="2">The sequence shown here is derived from an EMBL/GenBank/DDBJ whole genome shotgun (WGS) entry which is preliminary data.</text>
</comment>
<feature type="transmembrane region" description="Helical" evidence="1">
    <location>
        <begin position="143"/>
        <end position="159"/>
    </location>
</feature>
<accession>A0A4R1HDU0</accession>
<feature type="transmembrane region" description="Helical" evidence="1">
    <location>
        <begin position="7"/>
        <end position="26"/>
    </location>
</feature>
<keyword evidence="1" id="KW-0812">Transmembrane</keyword>
<keyword evidence="1" id="KW-1133">Transmembrane helix</keyword>
<evidence type="ECO:0000256" key="1">
    <source>
        <dbReference type="SAM" id="Phobius"/>
    </source>
</evidence>
<evidence type="ECO:0000313" key="2">
    <source>
        <dbReference type="EMBL" id="TCK20217.1"/>
    </source>
</evidence>
<name>A0A4R1HDU0_PSEEN</name>
<keyword evidence="3" id="KW-1185">Reference proteome</keyword>
<gene>
    <name evidence="2" type="ORF">EV378_4168</name>
</gene>
<organism evidence="2 3">
    <name type="scientific">Pseudonocardia endophytica</name>
    <dbReference type="NCBI Taxonomy" id="401976"/>
    <lineage>
        <taxon>Bacteria</taxon>
        <taxon>Bacillati</taxon>
        <taxon>Actinomycetota</taxon>
        <taxon>Actinomycetes</taxon>
        <taxon>Pseudonocardiales</taxon>
        <taxon>Pseudonocardiaceae</taxon>
        <taxon>Pseudonocardia</taxon>
    </lineage>
</organism>